<dbReference type="GO" id="GO:0005737">
    <property type="term" value="C:cytoplasm"/>
    <property type="evidence" value="ECO:0007669"/>
    <property type="project" value="TreeGrafter"/>
</dbReference>
<dbReference type="RefSeq" id="WP_251910146.1">
    <property type="nucleotide sequence ID" value="NZ_JAMRXG010000002.1"/>
</dbReference>
<evidence type="ECO:0000256" key="1">
    <source>
        <dbReference type="ARBA" id="ARBA00006594"/>
    </source>
</evidence>
<keyword evidence="6" id="KW-1185">Reference proteome</keyword>
<dbReference type="GO" id="GO:0008170">
    <property type="term" value="F:N-methyltransferase activity"/>
    <property type="evidence" value="ECO:0007669"/>
    <property type="project" value="InterPro"/>
</dbReference>
<dbReference type="PANTHER" id="PTHR13370:SF16">
    <property type="entry name" value="SITE-SPECIFIC DNA-METHYLTRANSFERASE (ADENINE-SPECIFIC)"/>
    <property type="match status" value="1"/>
</dbReference>
<evidence type="ECO:0000259" key="4">
    <source>
        <dbReference type="Pfam" id="PF01555"/>
    </source>
</evidence>
<dbReference type="GO" id="GO:0032259">
    <property type="term" value="P:methylation"/>
    <property type="evidence" value="ECO:0007669"/>
    <property type="project" value="UniProtKB-KW"/>
</dbReference>
<accession>A0A9X2E3U9</accession>
<gene>
    <name evidence="5" type="ORF">NDR86_06745</name>
</gene>
<dbReference type="InterPro" id="IPR029063">
    <property type="entry name" value="SAM-dependent_MTases_sf"/>
</dbReference>
<protein>
    <submittedName>
        <fullName evidence="5">Site-specific DNA-methyltransferase</fullName>
    </submittedName>
</protein>
<evidence type="ECO:0000256" key="2">
    <source>
        <dbReference type="ARBA" id="ARBA00022603"/>
    </source>
</evidence>
<comment type="caution">
    <text evidence="5">The sequence shown here is derived from an EMBL/GenBank/DDBJ whole genome shotgun (WGS) entry which is preliminary data.</text>
</comment>
<dbReference type="AlphaFoldDB" id="A0A9X2E3U9"/>
<name>A0A9X2E3U9_9NOCA</name>
<dbReference type="InterPro" id="IPR002052">
    <property type="entry name" value="DNA_methylase_N6_adenine_CS"/>
</dbReference>
<evidence type="ECO:0000313" key="5">
    <source>
        <dbReference type="EMBL" id="MCM6773166.1"/>
    </source>
</evidence>
<evidence type="ECO:0000313" key="6">
    <source>
        <dbReference type="Proteomes" id="UP001139157"/>
    </source>
</evidence>
<dbReference type="SUPFAM" id="SSF53335">
    <property type="entry name" value="S-adenosyl-L-methionine-dependent methyltransferases"/>
    <property type="match status" value="1"/>
</dbReference>
<organism evidence="5 6">
    <name type="scientific">Nocardia pulmonis</name>
    <dbReference type="NCBI Taxonomy" id="2951408"/>
    <lineage>
        <taxon>Bacteria</taxon>
        <taxon>Bacillati</taxon>
        <taxon>Actinomycetota</taxon>
        <taxon>Actinomycetes</taxon>
        <taxon>Mycobacteriales</taxon>
        <taxon>Nocardiaceae</taxon>
        <taxon>Nocardia</taxon>
    </lineage>
</organism>
<dbReference type="Pfam" id="PF01555">
    <property type="entry name" value="N6_N4_Mtase"/>
    <property type="match status" value="1"/>
</dbReference>
<sequence>MARRNTPAGPTAVDAIRHTDKRANIPTADAQEFVGPEVEAVRKVRLERDESLDPQLVWKGKYDANGAGNDLVTDAPPIYIQEKIAPRVLIENLRRTAKRPGNEPEPSLFDDFADFDGLPELDRLDFYNHGAKWSNRIILGDSLQVMASLADREQLRGKVQMVYIDPPYGIKFGSNWQVSARKRDVKDGKLEDAAREAEQIKAFRDTWELGIHSYLSYLRDRLLMARELLTESGSCFVQIGDENVHLVRSLMDEVFGSENFVSQISFSTTSGAGSFAGGTNVLPSVNSFIIWYARAMDRVKYRQLYRLREHGGAGAGKYTTAELADGSRIPASQLIDGQQARLLRYDNLTSQTTRVGQTTVFPVTIDGKTVKPQSGGWKTNITGMGKLVAAQRVALTGRTLSYIRYFDDFPAFPLTNSWPDIGGIQSRADPKVYVVQTATSAVERCLLMCTDPGDLVVDPTCGSGTTAFVAEQWGRRWITIDTSRVALALARQRIMGAKYPWHLLADSADGYAKEQSLTVQPLPRKDFTNDIRHGFVYERVQHITLKSIANNPDIKEGMSRKEIDDAIKRHAEFELLYDKPCEDKRKVRVSGPFTVESLSPHRSLAFPGPESVTAESRCETEAAKEADAPTFEQSILDNLAKAGIQNGRRNERITFVAFATYAGTYIQAIGEREATNGDEPGEPARIAIAVGPQYGTVSASYVKQAAREAIRAESVDLLCILAFAFDPQVTGITEEDGVTVDTSDDGFANVAGSRRLGRLPVLMVRMNPDLLMGEQLRKTGAGNLFTVFGEPDIDMTETPEGYVVTINGVDVYDPTTGKVRSKDTSQIALWMIDTDYNEESFFVRHCYFTGGGDPYKRLKIALRAEVDAAAWESLYRTESRPFPRPESGMIAVKVINDYGDEVMKVLEV</sequence>
<dbReference type="Gene3D" id="3.40.50.150">
    <property type="entry name" value="Vaccinia Virus protein VP39"/>
    <property type="match status" value="1"/>
</dbReference>
<dbReference type="PANTHER" id="PTHR13370">
    <property type="entry name" value="RNA METHYLASE-RELATED"/>
    <property type="match status" value="1"/>
</dbReference>
<dbReference type="InterPro" id="IPR002941">
    <property type="entry name" value="DNA_methylase_N4/N6"/>
</dbReference>
<feature type="domain" description="DNA methylase N-4/N-6" evidence="4">
    <location>
        <begin position="159"/>
        <end position="490"/>
    </location>
</feature>
<keyword evidence="2" id="KW-0489">Methyltransferase</keyword>
<dbReference type="EMBL" id="JAMRXG010000002">
    <property type="protein sequence ID" value="MCM6773166.1"/>
    <property type="molecule type" value="Genomic_DNA"/>
</dbReference>
<dbReference type="Proteomes" id="UP001139157">
    <property type="component" value="Unassembled WGS sequence"/>
</dbReference>
<dbReference type="InterPro" id="IPR001091">
    <property type="entry name" value="RM_Methyltransferase"/>
</dbReference>
<proteinExistence type="inferred from homology"/>
<dbReference type="PROSITE" id="PS00092">
    <property type="entry name" value="N6_MTASE"/>
    <property type="match status" value="1"/>
</dbReference>
<reference evidence="5" key="1">
    <citation type="submission" date="2022-06" db="EMBL/GenBank/DDBJ databases">
        <title>Novel species in genus nocardia.</title>
        <authorList>
            <person name="Li F."/>
        </authorList>
    </citation>
    <scope>NUCLEOTIDE SEQUENCE</scope>
    <source>
        <strain evidence="5">CDC141</strain>
    </source>
</reference>
<dbReference type="GO" id="GO:0003677">
    <property type="term" value="F:DNA binding"/>
    <property type="evidence" value="ECO:0007669"/>
    <property type="project" value="InterPro"/>
</dbReference>
<comment type="similarity">
    <text evidence="1">Belongs to the N(4)/N(6)-methyltransferase family.</text>
</comment>
<keyword evidence="3" id="KW-0808">Transferase</keyword>
<evidence type="ECO:0000256" key="3">
    <source>
        <dbReference type="ARBA" id="ARBA00022679"/>
    </source>
</evidence>
<dbReference type="PRINTS" id="PR00508">
    <property type="entry name" value="S21N4MTFRASE"/>
</dbReference>